<dbReference type="GO" id="GO:0009103">
    <property type="term" value="P:lipopolysaccharide biosynthetic process"/>
    <property type="evidence" value="ECO:0007669"/>
    <property type="project" value="TreeGrafter"/>
</dbReference>
<dbReference type="AlphaFoldDB" id="A0A1Q5Q317"/>
<dbReference type="GO" id="GO:0046872">
    <property type="term" value="F:metal ion binding"/>
    <property type="evidence" value="ECO:0007669"/>
    <property type="project" value="UniProtKB-KW"/>
</dbReference>
<comment type="caution">
    <text evidence="9">The sequence shown here is derived from an EMBL/GenBank/DDBJ whole genome shotgun (WGS) entry which is preliminary data.</text>
</comment>
<sequence>MKGYLLLLVIAAAVTYLATPLARRLAIGTHAWTPVRSRDVHSIPTPRMGGVAMVIGLTVALLIGSQMSYLSQALTEGNRLIGIIGCAWLVCLLGMADDIWDLDWMTKLAGQILVGVMLAYSGVQLVTIPIGGLTIGSSRFSLFTTVLVVVAAMNAVNFVDGLDGLAAGMVGIGAAAFFGYCYLLTRTVSPENYASLATAVAAVLVGICLGFLPFNFHPARIFMGDAGAMVLGLMVAAATIIVTGTIDPARVPATQAAPVFVPLLLPVAIILLPLLDMLLAVVRRMRAGHSPFHADRMHLHHRLLDLGHSHRNAVLIMYLWTAIVAASAASLILLPWQHVALGTAIAAGLGIVITQNWLRRRRPDPVAKGQHP</sequence>
<feature type="binding site" evidence="7">
    <location>
        <position position="225"/>
    </location>
    <ligand>
        <name>Mg(2+)</name>
        <dbReference type="ChEBI" id="CHEBI:18420"/>
    </ligand>
</feature>
<feature type="transmembrane region" description="Helical" evidence="8">
    <location>
        <begin position="77"/>
        <end position="96"/>
    </location>
</feature>
<dbReference type="GO" id="GO:0016780">
    <property type="term" value="F:phosphotransferase activity, for other substituted phosphate groups"/>
    <property type="evidence" value="ECO:0007669"/>
    <property type="project" value="InterPro"/>
</dbReference>
<feature type="transmembrane region" description="Helical" evidence="8">
    <location>
        <begin position="339"/>
        <end position="358"/>
    </location>
</feature>
<evidence type="ECO:0000313" key="10">
    <source>
        <dbReference type="Proteomes" id="UP000185628"/>
    </source>
</evidence>
<keyword evidence="10" id="KW-1185">Reference proteome</keyword>
<feature type="transmembrane region" description="Helical" evidence="8">
    <location>
        <begin position="193"/>
        <end position="214"/>
    </location>
</feature>
<dbReference type="EMBL" id="MQVR01000023">
    <property type="protein sequence ID" value="OKL54207.1"/>
    <property type="molecule type" value="Genomic_DNA"/>
</dbReference>
<keyword evidence="2" id="KW-1003">Cell membrane</keyword>
<feature type="transmembrane region" description="Helical" evidence="8">
    <location>
        <begin position="226"/>
        <end position="246"/>
    </location>
</feature>
<keyword evidence="6 8" id="KW-0472">Membrane</keyword>
<name>A0A1Q5Q317_9ACTO</name>
<dbReference type="OrthoDB" id="9783652at2"/>
<dbReference type="Proteomes" id="UP000185628">
    <property type="component" value="Unassembled WGS sequence"/>
</dbReference>
<evidence type="ECO:0000256" key="4">
    <source>
        <dbReference type="ARBA" id="ARBA00022692"/>
    </source>
</evidence>
<dbReference type="InterPro" id="IPR000715">
    <property type="entry name" value="Glycosyl_transferase_4"/>
</dbReference>
<dbReference type="CDD" id="cd06853">
    <property type="entry name" value="GT_WecA_like"/>
    <property type="match status" value="1"/>
</dbReference>
<feature type="transmembrane region" description="Helical" evidence="8">
    <location>
        <begin position="258"/>
        <end position="282"/>
    </location>
</feature>
<evidence type="ECO:0000256" key="6">
    <source>
        <dbReference type="ARBA" id="ARBA00023136"/>
    </source>
</evidence>
<dbReference type="GO" id="GO:0044038">
    <property type="term" value="P:cell wall macromolecule biosynthetic process"/>
    <property type="evidence" value="ECO:0007669"/>
    <property type="project" value="TreeGrafter"/>
</dbReference>
<dbReference type="GO" id="GO:0005886">
    <property type="term" value="C:plasma membrane"/>
    <property type="evidence" value="ECO:0007669"/>
    <property type="project" value="UniProtKB-SubCell"/>
</dbReference>
<comment type="cofactor">
    <cofactor evidence="7">
        <name>Mg(2+)</name>
        <dbReference type="ChEBI" id="CHEBI:18420"/>
    </cofactor>
</comment>
<comment type="subcellular location">
    <subcellularLocation>
        <location evidence="1">Cell membrane</location>
        <topology evidence="1">Multi-pass membrane protein</topology>
    </subcellularLocation>
</comment>
<dbReference type="STRING" id="208480.SAMN02910418_00189"/>
<dbReference type="RefSeq" id="WP_073716350.1">
    <property type="nucleotide sequence ID" value="NZ_MQVR01000023.1"/>
</dbReference>
<reference evidence="10" key="1">
    <citation type="submission" date="2016-12" db="EMBL/GenBank/DDBJ databases">
        <authorList>
            <person name="Meng X."/>
        </authorList>
    </citation>
    <scope>NUCLEOTIDE SEQUENCE [LARGE SCALE GENOMIC DNA]</scope>
    <source>
        <strain evidence="10">DSM 19116</strain>
    </source>
</reference>
<dbReference type="Pfam" id="PF00953">
    <property type="entry name" value="Glycos_transf_4"/>
    <property type="match status" value="1"/>
</dbReference>
<evidence type="ECO:0000256" key="3">
    <source>
        <dbReference type="ARBA" id="ARBA00022679"/>
    </source>
</evidence>
<evidence type="ECO:0000313" key="9">
    <source>
        <dbReference type="EMBL" id="OKL54207.1"/>
    </source>
</evidence>
<evidence type="ECO:0000256" key="8">
    <source>
        <dbReference type="SAM" id="Phobius"/>
    </source>
</evidence>
<keyword evidence="5 8" id="KW-1133">Transmembrane helix</keyword>
<dbReference type="GO" id="GO:0071555">
    <property type="term" value="P:cell wall organization"/>
    <property type="evidence" value="ECO:0007669"/>
    <property type="project" value="TreeGrafter"/>
</dbReference>
<organism evidence="9 10">
    <name type="scientific">Bowdeniella nasicola</name>
    <dbReference type="NCBI Taxonomy" id="208480"/>
    <lineage>
        <taxon>Bacteria</taxon>
        <taxon>Bacillati</taxon>
        <taxon>Actinomycetota</taxon>
        <taxon>Actinomycetes</taxon>
        <taxon>Actinomycetales</taxon>
        <taxon>Actinomycetaceae</taxon>
        <taxon>Bowdeniella</taxon>
    </lineage>
</organism>
<evidence type="ECO:0000256" key="7">
    <source>
        <dbReference type="PIRSR" id="PIRSR600715-1"/>
    </source>
</evidence>
<gene>
    <name evidence="9" type="ORF">BSZ39_05380</name>
</gene>
<keyword evidence="3 9" id="KW-0808">Transferase</keyword>
<feature type="binding site" evidence="7">
    <location>
        <position position="157"/>
    </location>
    <ligand>
        <name>Mg(2+)</name>
        <dbReference type="ChEBI" id="CHEBI:18420"/>
    </ligand>
</feature>
<proteinExistence type="predicted"/>
<feature type="transmembrane region" description="Helical" evidence="8">
    <location>
        <begin position="312"/>
        <end position="333"/>
    </location>
</feature>
<keyword evidence="4 8" id="KW-0812">Transmembrane</keyword>
<keyword evidence="7" id="KW-0479">Metal-binding</keyword>
<evidence type="ECO:0000256" key="5">
    <source>
        <dbReference type="ARBA" id="ARBA00022989"/>
    </source>
</evidence>
<dbReference type="PANTHER" id="PTHR22926:SF3">
    <property type="entry name" value="UNDECAPRENYL-PHOSPHATE ALPHA-N-ACETYLGLUCOSAMINYL 1-PHOSPHATE TRANSFERASE"/>
    <property type="match status" value="1"/>
</dbReference>
<accession>A0A1Q5Q317</accession>
<feature type="transmembrane region" description="Helical" evidence="8">
    <location>
        <begin position="108"/>
        <end position="128"/>
    </location>
</feature>
<evidence type="ECO:0000256" key="1">
    <source>
        <dbReference type="ARBA" id="ARBA00004651"/>
    </source>
</evidence>
<feature type="transmembrane region" description="Helical" evidence="8">
    <location>
        <begin position="48"/>
        <end position="65"/>
    </location>
</feature>
<feature type="transmembrane region" description="Helical" evidence="8">
    <location>
        <begin position="140"/>
        <end position="159"/>
    </location>
</feature>
<keyword evidence="7" id="KW-0460">Magnesium</keyword>
<evidence type="ECO:0000256" key="2">
    <source>
        <dbReference type="ARBA" id="ARBA00022475"/>
    </source>
</evidence>
<dbReference type="PANTHER" id="PTHR22926">
    <property type="entry name" value="PHOSPHO-N-ACETYLMURAMOYL-PENTAPEPTIDE-TRANSFERASE"/>
    <property type="match status" value="1"/>
</dbReference>
<protein>
    <submittedName>
        <fullName evidence="9">Undecaprenyl-phosphate alpha-N-acetylglucosaminyl 1-phosphate transferase</fullName>
    </submittedName>
</protein>